<comment type="miscellaneous">
    <text evidence="2">Reaction mechanism of ThiL seems to utilize a direct, inline transfer of the gamma-phosphate of ATP to TMP rather than a phosphorylated enzyme intermediate.</text>
</comment>
<feature type="binding site" evidence="2">
    <location>
        <position position="30"/>
    </location>
    <ligand>
        <name>Mg(2+)</name>
        <dbReference type="ChEBI" id="CHEBI:18420"/>
        <label>3</label>
    </ligand>
</feature>
<name>A0A916UI84_9HYPH</name>
<dbReference type="Pfam" id="PF00586">
    <property type="entry name" value="AIRS"/>
    <property type="match status" value="1"/>
</dbReference>
<feature type="binding site" evidence="2">
    <location>
        <position position="75"/>
    </location>
    <ligand>
        <name>Mg(2+)</name>
        <dbReference type="ChEBI" id="CHEBI:18420"/>
        <label>3</label>
    </ligand>
</feature>
<feature type="binding site" evidence="2">
    <location>
        <position position="54"/>
    </location>
    <ligand>
        <name>substrate</name>
    </ligand>
</feature>
<proteinExistence type="inferred from homology"/>
<feature type="binding site" evidence="2">
    <location>
        <position position="223"/>
    </location>
    <ligand>
        <name>Mg(2+)</name>
        <dbReference type="ChEBI" id="CHEBI:18420"/>
        <label>3</label>
    </ligand>
</feature>
<sequence>MGSGPLSEDDLIATIFAPLAGPGSLGLEDDVALLSLPDGHELVATTDGVVAGVHFFADDPPEAIARKSLRVNLSDLAAKGAEPLGFLLTLALQEGWTRPWLEAFAGGLGGDAAAYRCPLVGGDTVRTPGPLSVSITGLGHVPRGTMVKRTAARAGDVLAVTGTIGDAALGLGLRLGVAAAEAPAWAAALSAGEQAHILDRYLHPQPRLALASAMRARARCAMDVSDGLVGDLRKMLRASGVSAHVDLDRVPLSPAARRALAADASLAMTIFAGGDDYELLVTVAPGEVEPLGRAARAAGIGLSVIGEVVAGTAPPAFLSAGREVDFARGSYSHF</sequence>
<keyword evidence="1 2" id="KW-0784">Thiamine biosynthesis</keyword>
<keyword evidence="2" id="KW-0808">Transferase</keyword>
<dbReference type="EC" id="2.7.4.16" evidence="2"/>
<dbReference type="PIRSF" id="PIRSF005303">
    <property type="entry name" value="Thiam_monoph_kin"/>
    <property type="match status" value="1"/>
</dbReference>
<dbReference type="Gene3D" id="3.30.1330.10">
    <property type="entry name" value="PurM-like, N-terminal domain"/>
    <property type="match status" value="1"/>
</dbReference>
<comment type="similarity">
    <text evidence="2">Belongs to the thiamine-monophosphate kinase family.</text>
</comment>
<protein>
    <recommendedName>
        <fullName evidence="2">Thiamine-monophosphate kinase</fullName>
        <shortName evidence="2">TMP kinase</shortName>
        <shortName evidence="2">Thiamine-phosphate kinase</shortName>
        <ecNumber evidence="2">2.7.4.16</ecNumber>
    </recommendedName>
</protein>
<dbReference type="Gene3D" id="3.90.650.10">
    <property type="entry name" value="PurM-like C-terminal domain"/>
    <property type="match status" value="1"/>
</dbReference>
<feature type="domain" description="PurM-like N-terminal" evidence="3">
    <location>
        <begin position="29"/>
        <end position="141"/>
    </location>
</feature>
<comment type="pathway">
    <text evidence="2">Cofactor biosynthesis; thiamine diphosphate biosynthesis; thiamine diphosphate from thiamine phosphate: step 1/1.</text>
</comment>
<comment type="function">
    <text evidence="2">Catalyzes the ATP-dependent phosphorylation of thiamine-monophosphate (TMP) to form thiamine-pyrophosphate (TPP), the active form of vitamin B1.</text>
</comment>
<dbReference type="HAMAP" id="MF_02128">
    <property type="entry name" value="TMP_kinase"/>
    <property type="match status" value="1"/>
</dbReference>
<dbReference type="InterPro" id="IPR036921">
    <property type="entry name" value="PurM-like_N_sf"/>
</dbReference>
<feature type="binding site" evidence="2">
    <location>
        <position position="331"/>
    </location>
    <ligand>
        <name>substrate</name>
    </ligand>
</feature>
<reference evidence="5" key="2">
    <citation type="submission" date="2020-09" db="EMBL/GenBank/DDBJ databases">
        <authorList>
            <person name="Sun Q."/>
            <person name="Zhou Y."/>
        </authorList>
    </citation>
    <scope>NUCLEOTIDE SEQUENCE</scope>
    <source>
        <strain evidence="5">CGMCC 1.12919</strain>
    </source>
</reference>
<evidence type="ECO:0000256" key="1">
    <source>
        <dbReference type="ARBA" id="ARBA00022977"/>
    </source>
</evidence>
<dbReference type="RefSeq" id="WP_188610513.1">
    <property type="nucleotide sequence ID" value="NZ_BMGG01000006.1"/>
</dbReference>
<feature type="binding site" evidence="2">
    <location>
        <position position="46"/>
    </location>
    <ligand>
        <name>Mg(2+)</name>
        <dbReference type="ChEBI" id="CHEBI:18420"/>
        <label>1</label>
    </ligand>
</feature>
<feature type="domain" description="PurM-like C-terminal" evidence="4">
    <location>
        <begin position="153"/>
        <end position="312"/>
    </location>
</feature>
<comment type="caution">
    <text evidence="5">The sequence shown here is derived from an EMBL/GenBank/DDBJ whole genome shotgun (WGS) entry which is preliminary data.</text>
</comment>
<evidence type="ECO:0000259" key="3">
    <source>
        <dbReference type="Pfam" id="PF00586"/>
    </source>
</evidence>
<feature type="binding site" evidence="2">
    <location>
        <position position="123"/>
    </location>
    <ligand>
        <name>Mg(2+)</name>
        <dbReference type="ChEBI" id="CHEBI:18420"/>
        <label>1</label>
    </ligand>
</feature>
<dbReference type="GO" id="GO:0009030">
    <property type="term" value="F:thiamine-phosphate kinase activity"/>
    <property type="evidence" value="ECO:0007669"/>
    <property type="project" value="UniProtKB-UniRule"/>
</dbReference>
<feature type="binding site" evidence="2">
    <location>
        <position position="75"/>
    </location>
    <ligand>
        <name>Mg(2+)</name>
        <dbReference type="ChEBI" id="CHEBI:18420"/>
        <label>2</label>
    </ligand>
</feature>
<dbReference type="GO" id="GO:0005524">
    <property type="term" value="F:ATP binding"/>
    <property type="evidence" value="ECO:0007669"/>
    <property type="project" value="UniProtKB-UniRule"/>
</dbReference>
<dbReference type="Pfam" id="PF02769">
    <property type="entry name" value="AIRS_C"/>
    <property type="match status" value="1"/>
</dbReference>
<feature type="binding site" evidence="2">
    <location>
        <position position="275"/>
    </location>
    <ligand>
        <name>substrate</name>
    </ligand>
</feature>
<evidence type="ECO:0000313" key="6">
    <source>
        <dbReference type="Proteomes" id="UP000637002"/>
    </source>
</evidence>
<keyword evidence="2" id="KW-0547">Nucleotide-binding</keyword>
<keyword evidence="2" id="KW-0460">Magnesium</keyword>
<accession>A0A916UI84</accession>
<dbReference type="SUPFAM" id="SSF56042">
    <property type="entry name" value="PurM C-terminal domain-like"/>
    <property type="match status" value="1"/>
</dbReference>
<evidence type="ECO:0000259" key="4">
    <source>
        <dbReference type="Pfam" id="PF02769"/>
    </source>
</evidence>
<dbReference type="InterPro" id="IPR036676">
    <property type="entry name" value="PurM-like_C_sf"/>
</dbReference>
<feature type="binding site" evidence="2">
    <location>
        <position position="47"/>
    </location>
    <ligand>
        <name>Mg(2+)</name>
        <dbReference type="ChEBI" id="CHEBI:18420"/>
        <label>1</label>
    </ligand>
</feature>
<dbReference type="InterPro" id="IPR006283">
    <property type="entry name" value="ThiL-like"/>
</dbReference>
<keyword evidence="6" id="KW-1185">Reference proteome</keyword>
<feature type="binding site" evidence="2">
    <location>
        <position position="75"/>
    </location>
    <ligand>
        <name>Mg(2+)</name>
        <dbReference type="ChEBI" id="CHEBI:18420"/>
        <label>4</label>
    </ligand>
</feature>
<dbReference type="GO" id="GO:0009228">
    <property type="term" value="P:thiamine biosynthetic process"/>
    <property type="evidence" value="ECO:0007669"/>
    <property type="project" value="UniProtKB-KW"/>
</dbReference>
<evidence type="ECO:0000256" key="2">
    <source>
        <dbReference type="HAMAP-Rule" id="MF_02128"/>
    </source>
</evidence>
<feature type="binding site" evidence="2">
    <location>
        <position position="149"/>
    </location>
    <ligand>
        <name>ATP</name>
        <dbReference type="ChEBI" id="CHEBI:30616"/>
    </ligand>
</feature>
<dbReference type="InterPro" id="IPR010918">
    <property type="entry name" value="PurM-like_C_dom"/>
</dbReference>
<keyword evidence="2 5" id="KW-0418">Kinase</keyword>
<comment type="catalytic activity">
    <reaction evidence="2">
        <text>thiamine phosphate + ATP = thiamine diphosphate + ADP</text>
        <dbReference type="Rhea" id="RHEA:15913"/>
        <dbReference type="ChEBI" id="CHEBI:30616"/>
        <dbReference type="ChEBI" id="CHEBI:37575"/>
        <dbReference type="ChEBI" id="CHEBI:58937"/>
        <dbReference type="ChEBI" id="CHEBI:456216"/>
        <dbReference type="EC" id="2.7.4.16"/>
    </reaction>
</comment>
<comment type="caution">
    <text evidence="2">Lacks conserved residue(s) required for the propagation of feature annotation.</text>
</comment>
<dbReference type="PANTHER" id="PTHR30270:SF0">
    <property type="entry name" value="THIAMINE-MONOPHOSPHATE KINASE"/>
    <property type="match status" value="1"/>
</dbReference>
<organism evidence="5 6">
    <name type="scientific">Chelatococcus reniformis</name>
    <dbReference type="NCBI Taxonomy" id="1494448"/>
    <lineage>
        <taxon>Bacteria</taxon>
        <taxon>Pseudomonadati</taxon>
        <taxon>Pseudomonadota</taxon>
        <taxon>Alphaproteobacteria</taxon>
        <taxon>Hyphomicrobiales</taxon>
        <taxon>Chelatococcaceae</taxon>
        <taxon>Chelatococcus</taxon>
    </lineage>
</organism>
<feature type="binding site" evidence="2">
    <location>
        <position position="30"/>
    </location>
    <ligand>
        <name>Mg(2+)</name>
        <dbReference type="ChEBI" id="CHEBI:18420"/>
        <label>4</label>
    </ligand>
</feature>
<feature type="binding site" evidence="2">
    <location>
        <begin position="122"/>
        <end position="123"/>
    </location>
    <ligand>
        <name>ATP</name>
        <dbReference type="ChEBI" id="CHEBI:30616"/>
    </ligand>
</feature>
<dbReference type="Proteomes" id="UP000637002">
    <property type="component" value="Unassembled WGS sequence"/>
</dbReference>
<dbReference type="InterPro" id="IPR016188">
    <property type="entry name" value="PurM-like_N"/>
</dbReference>
<dbReference type="PANTHER" id="PTHR30270">
    <property type="entry name" value="THIAMINE-MONOPHOSPHATE KINASE"/>
    <property type="match status" value="1"/>
</dbReference>
<feature type="binding site" evidence="2">
    <location>
        <position position="226"/>
    </location>
    <ligand>
        <name>Mg(2+)</name>
        <dbReference type="ChEBI" id="CHEBI:18420"/>
        <label>5</label>
    </ligand>
</feature>
<dbReference type="GO" id="GO:0000287">
    <property type="term" value="F:magnesium ion binding"/>
    <property type="evidence" value="ECO:0007669"/>
    <property type="project" value="UniProtKB-UniRule"/>
</dbReference>
<dbReference type="NCBIfam" id="TIGR01379">
    <property type="entry name" value="thiL"/>
    <property type="match status" value="1"/>
</dbReference>
<reference evidence="5" key="1">
    <citation type="journal article" date="2014" name="Int. J. Syst. Evol. Microbiol.">
        <title>Complete genome sequence of Corynebacterium casei LMG S-19264T (=DSM 44701T), isolated from a smear-ripened cheese.</title>
        <authorList>
            <consortium name="US DOE Joint Genome Institute (JGI-PGF)"/>
            <person name="Walter F."/>
            <person name="Albersmeier A."/>
            <person name="Kalinowski J."/>
            <person name="Ruckert C."/>
        </authorList>
    </citation>
    <scope>NUCLEOTIDE SEQUENCE</scope>
    <source>
        <strain evidence="5">CGMCC 1.12919</strain>
    </source>
</reference>
<feature type="binding site" evidence="2">
    <location>
        <position position="47"/>
    </location>
    <ligand>
        <name>Mg(2+)</name>
        <dbReference type="ChEBI" id="CHEBI:18420"/>
        <label>2</label>
    </ligand>
</feature>
<evidence type="ECO:0000313" key="5">
    <source>
        <dbReference type="EMBL" id="GGC73991.1"/>
    </source>
</evidence>
<dbReference type="CDD" id="cd02194">
    <property type="entry name" value="ThiL"/>
    <property type="match status" value="1"/>
</dbReference>
<feature type="binding site" evidence="2">
    <location>
        <position position="45"/>
    </location>
    <ligand>
        <name>Mg(2+)</name>
        <dbReference type="ChEBI" id="CHEBI:18420"/>
        <label>4</label>
    </ligand>
</feature>
<dbReference type="GO" id="GO:0009229">
    <property type="term" value="P:thiamine diphosphate biosynthetic process"/>
    <property type="evidence" value="ECO:0007669"/>
    <property type="project" value="UniProtKB-UniRule"/>
</dbReference>
<dbReference type="AlphaFoldDB" id="A0A916UI84"/>
<dbReference type="EMBL" id="BMGG01000006">
    <property type="protein sequence ID" value="GGC73991.1"/>
    <property type="molecule type" value="Genomic_DNA"/>
</dbReference>
<feature type="binding site" evidence="2">
    <location>
        <position position="225"/>
    </location>
    <ligand>
        <name>ATP</name>
        <dbReference type="ChEBI" id="CHEBI:30616"/>
    </ligand>
</feature>
<gene>
    <name evidence="2 5" type="primary">thiL</name>
    <name evidence="5" type="ORF">GCM10010994_35460</name>
</gene>
<keyword evidence="2" id="KW-0067">ATP-binding</keyword>
<keyword evidence="2" id="KW-0479">Metal-binding</keyword>
<dbReference type="SUPFAM" id="SSF55326">
    <property type="entry name" value="PurM N-terminal domain-like"/>
    <property type="match status" value="1"/>
</dbReference>